<dbReference type="Pfam" id="PF03357">
    <property type="entry name" value="Snf7"/>
    <property type="match status" value="1"/>
</dbReference>
<dbReference type="PANTHER" id="PTHR22761:SF10">
    <property type="entry name" value="GH13992P"/>
    <property type="match status" value="1"/>
</dbReference>
<feature type="region of interest" description="Disordered" evidence="4">
    <location>
        <begin position="193"/>
        <end position="217"/>
    </location>
</feature>
<protein>
    <submittedName>
        <fullName evidence="5">Snf7, putative</fullName>
    </submittedName>
</protein>
<dbReference type="VEuPathDB" id="TriTrypDB:TEOVI_000088200"/>
<dbReference type="InterPro" id="IPR005024">
    <property type="entry name" value="Snf7_fam"/>
</dbReference>
<evidence type="ECO:0000313" key="6">
    <source>
        <dbReference type="Proteomes" id="UP000195570"/>
    </source>
</evidence>
<accession>A0A1G4IB37</accession>
<proteinExistence type="inferred from homology"/>
<dbReference type="EMBL" id="CZPT02001192">
    <property type="protein sequence ID" value="SCU69316.1"/>
    <property type="molecule type" value="Genomic_DNA"/>
</dbReference>
<dbReference type="AlphaFoldDB" id="A0A1G4IB37"/>
<feature type="region of interest" description="Disordered" evidence="4">
    <location>
        <begin position="1"/>
        <end position="27"/>
    </location>
</feature>
<evidence type="ECO:0000256" key="3">
    <source>
        <dbReference type="ARBA" id="ARBA00022753"/>
    </source>
</evidence>
<keyword evidence="3" id="KW-0967">Endosome</keyword>
<dbReference type="GeneID" id="92374822"/>
<reference evidence="5" key="1">
    <citation type="submission" date="2016-09" db="EMBL/GenBank/DDBJ databases">
        <authorList>
            <person name="Hebert L."/>
            <person name="Moumen B."/>
        </authorList>
    </citation>
    <scope>NUCLEOTIDE SEQUENCE [LARGE SCALE GENOMIC DNA]</scope>
    <source>
        <strain evidence="5">OVI</strain>
    </source>
</reference>
<dbReference type="RefSeq" id="XP_067080305.1">
    <property type="nucleotide sequence ID" value="XM_067224204.1"/>
</dbReference>
<organism evidence="5 6">
    <name type="scientific">Trypanosoma equiperdum</name>
    <dbReference type="NCBI Taxonomy" id="5694"/>
    <lineage>
        <taxon>Eukaryota</taxon>
        <taxon>Discoba</taxon>
        <taxon>Euglenozoa</taxon>
        <taxon>Kinetoplastea</taxon>
        <taxon>Metakinetoplastina</taxon>
        <taxon>Trypanosomatida</taxon>
        <taxon>Trypanosomatidae</taxon>
        <taxon>Trypanosoma</taxon>
    </lineage>
</organism>
<dbReference type="Proteomes" id="UP000195570">
    <property type="component" value="Unassembled WGS sequence"/>
</dbReference>
<sequence>MFGRLFGFKSSQEAPRPGVSPGRPNSSLEELQSKLELLEKREGVLTKKVEDELAKAREFYSKKNKSMALQCMKRKKMAEDELTKIACQKQNLDTLIFTLQNQTMNMEVLAAQKRAKDELKLVNKKMDADGVDNTMDELLEEMDKVNAVSEALRQPLDAQVVDEDELLAELTEEMNDVGISQTTTATMAPAALLPSMPGVPQNALPQHPNKAVDEEEEALRALERELLS</sequence>
<dbReference type="PANTHER" id="PTHR22761">
    <property type="entry name" value="CHARGED MULTIVESICULAR BODY PROTEIN"/>
    <property type="match status" value="1"/>
</dbReference>
<dbReference type="GO" id="GO:0000815">
    <property type="term" value="C:ESCRT III complex"/>
    <property type="evidence" value="ECO:0007669"/>
    <property type="project" value="TreeGrafter"/>
</dbReference>
<evidence type="ECO:0000313" key="5">
    <source>
        <dbReference type="EMBL" id="SCU69316.1"/>
    </source>
</evidence>
<evidence type="ECO:0000256" key="4">
    <source>
        <dbReference type="SAM" id="MobiDB-lite"/>
    </source>
</evidence>
<dbReference type="GO" id="GO:0005771">
    <property type="term" value="C:multivesicular body"/>
    <property type="evidence" value="ECO:0007669"/>
    <property type="project" value="TreeGrafter"/>
</dbReference>
<dbReference type="GO" id="GO:0009898">
    <property type="term" value="C:cytoplasmic side of plasma membrane"/>
    <property type="evidence" value="ECO:0007669"/>
    <property type="project" value="TreeGrafter"/>
</dbReference>
<dbReference type="GO" id="GO:0006900">
    <property type="term" value="P:vesicle budding from membrane"/>
    <property type="evidence" value="ECO:0007669"/>
    <property type="project" value="TreeGrafter"/>
</dbReference>
<dbReference type="Gene3D" id="1.10.287.1060">
    <property type="entry name" value="ESAT-6-like"/>
    <property type="match status" value="1"/>
</dbReference>
<gene>
    <name evidence="5" type="ORF">TEOVI_000088200</name>
</gene>
<comment type="caution">
    <text evidence="5">The sequence shown here is derived from an EMBL/GenBank/DDBJ whole genome shotgun (WGS) entry which is preliminary data.</text>
</comment>
<keyword evidence="6" id="KW-1185">Reference proteome</keyword>
<comment type="subcellular location">
    <subcellularLocation>
        <location evidence="1">Endosome</location>
    </subcellularLocation>
</comment>
<evidence type="ECO:0000256" key="1">
    <source>
        <dbReference type="ARBA" id="ARBA00004177"/>
    </source>
</evidence>
<name>A0A1G4IB37_TRYEQ</name>
<evidence type="ECO:0000256" key="2">
    <source>
        <dbReference type="ARBA" id="ARBA00006190"/>
    </source>
</evidence>
<comment type="similarity">
    <text evidence="2">Belongs to the SNF7 family.</text>
</comment>
<dbReference type="GO" id="GO:0032511">
    <property type="term" value="P:late endosome to vacuole transport via multivesicular body sorting pathway"/>
    <property type="evidence" value="ECO:0007669"/>
    <property type="project" value="TreeGrafter"/>
</dbReference>